<proteinExistence type="inferred from homology"/>
<protein>
    <submittedName>
        <fullName evidence="11">L,D-transpeptidase</fullName>
    </submittedName>
</protein>
<evidence type="ECO:0000256" key="1">
    <source>
        <dbReference type="ARBA" id="ARBA00004752"/>
    </source>
</evidence>
<dbReference type="Pfam" id="PF03734">
    <property type="entry name" value="YkuD"/>
    <property type="match status" value="1"/>
</dbReference>
<evidence type="ECO:0000256" key="7">
    <source>
        <dbReference type="ARBA" id="ARBA00022984"/>
    </source>
</evidence>
<dbReference type="Proteomes" id="UP001526426">
    <property type="component" value="Unassembled WGS sequence"/>
</dbReference>
<evidence type="ECO:0000256" key="2">
    <source>
        <dbReference type="ARBA" id="ARBA00005992"/>
    </source>
</evidence>
<evidence type="ECO:0000256" key="8">
    <source>
        <dbReference type="ARBA" id="ARBA00023316"/>
    </source>
</evidence>
<dbReference type="EMBL" id="JAIHOM010000005">
    <property type="protein sequence ID" value="MCW6035007.1"/>
    <property type="molecule type" value="Genomic_DNA"/>
</dbReference>
<evidence type="ECO:0000259" key="10">
    <source>
        <dbReference type="PROSITE" id="PS52029"/>
    </source>
</evidence>
<evidence type="ECO:0000256" key="9">
    <source>
        <dbReference type="PROSITE-ProRule" id="PRU01373"/>
    </source>
</evidence>
<evidence type="ECO:0000313" key="11">
    <source>
        <dbReference type="EMBL" id="MCW6035007.1"/>
    </source>
</evidence>
<evidence type="ECO:0000313" key="12">
    <source>
        <dbReference type="Proteomes" id="UP001526426"/>
    </source>
</evidence>
<comment type="similarity">
    <text evidence="2">Belongs to the YkuD family.</text>
</comment>
<comment type="caution">
    <text evidence="11">The sequence shown here is derived from an EMBL/GenBank/DDBJ whole genome shotgun (WGS) entry which is preliminary data.</text>
</comment>
<keyword evidence="6 9" id="KW-0133">Cell shape</keyword>
<name>A0ABT3L1B9_9CYAN</name>
<dbReference type="SUPFAM" id="SSF141523">
    <property type="entry name" value="L,D-transpeptidase catalytic domain-like"/>
    <property type="match status" value="1"/>
</dbReference>
<accession>A0ABT3L1B9</accession>
<feature type="active site" description="Proton donor/acceptor" evidence="9">
    <location>
        <position position="154"/>
    </location>
</feature>
<keyword evidence="8 9" id="KW-0961">Cell wall biogenesis/degradation</keyword>
<dbReference type="RefSeq" id="WP_407809782.1">
    <property type="nucleotide sequence ID" value="NZ_JAIHOM010000005.1"/>
</dbReference>
<evidence type="ECO:0000256" key="6">
    <source>
        <dbReference type="ARBA" id="ARBA00022960"/>
    </source>
</evidence>
<dbReference type="InterPro" id="IPR050979">
    <property type="entry name" value="LD-transpeptidase"/>
</dbReference>
<dbReference type="Gene3D" id="2.40.440.10">
    <property type="entry name" value="L,D-transpeptidase catalytic domain-like"/>
    <property type="match status" value="1"/>
</dbReference>
<feature type="domain" description="L,D-TPase catalytic" evidence="10">
    <location>
        <begin position="69"/>
        <end position="194"/>
    </location>
</feature>
<dbReference type="PANTHER" id="PTHR30582">
    <property type="entry name" value="L,D-TRANSPEPTIDASE"/>
    <property type="match status" value="1"/>
</dbReference>
<dbReference type="InterPro" id="IPR005490">
    <property type="entry name" value="LD_TPept_cat_dom"/>
</dbReference>
<keyword evidence="5" id="KW-0378">Hydrolase</keyword>
<sequence>MLTWVKNTHLAQSLLLGSAGALICLLGYQTQMNASSSPGTYSSALSSVAYLDVPGLGNPDRYLPNELEVHLVLRLRERRVYVYQGEERKASYPVAIGTSRTPTPTGTFEVFQMVENPIWQNPWTGQVTQPGPNSALGVRWIGFANMSNGIIGFHGTPTVNSIGHAASNGCVRMFNHDVVALFEQVKMGTKVIVEP</sequence>
<keyword evidence="4" id="KW-0808">Transferase</keyword>
<reference evidence="11 12" key="1">
    <citation type="submission" date="2021-08" db="EMBL/GenBank/DDBJ databases">
        <title>Draft genome sequence of Spirulina subsalsa with high tolerance to salinity and hype-accumulation of phycocyanin.</title>
        <authorList>
            <person name="Pei H."/>
            <person name="Jiang L."/>
        </authorList>
    </citation>
    <scope>NUCLEOTIDE SEQUENCE [LARGE SCALE GENOMIC DNA]</scope>
    <source>
        <strain evidence="11 12">FACHB-351</strain>
    </source>
</reference>
<keyword evidence="7 9" id="KW-0573">Peptidoglycan synthesis</keyword>
<dbReference type="PROSITE" id="PS52029">
    <property type="entry name" value="LD_TPASE"/>
    <property type="match status" value="1"/>
</dbReference>
<organism evidence="11 12">
    <name type="scientific">Spirulina subsalsa FACHB-351</name>
    <dbReference type="NCBI Taxonomy" id="234711"/>
    <lineage>
        <taxon>Bacteria</taxon>
        <taxon>Bacillati</taxon>
        <taxon>Cyanobacteriota</taxon>
        <taxon>Cyanophyceae</taxon>
        <taxon>Spirulinales</taxon>
        <taxon>Spirulinaceae</taxon>
        <taxon>Spirulina</taxon>
    </lineage>
</organism>
<keyword evidence="12" id="KW-1185">Reference proteome</keyword>
<dbReference type="InterPro" id="IPR038063">
    <property type="entry name" value="Transpep_catalytic_dom"/>
</dbReference>
<dbReference type="PANTHER" id="PTHR30582:SF24">
    <property type="entry name" value="L,D-TRANSPEPTIDASE ERFK_SRFK-RELATED"/>
    <property type="match status" value="1"/>
</dbReference>
<evidence type="ECO:0000256" key="5">
    <source>
        <dbReference type="ARBA" id="ARBA00022801"/>
    </source>
</evidence>
<evidence type="ECO:0000256" key="3">
    <source>
        <dbReference type="ARBA" id="ARBA00022676"/>
    </source>
</evidence>
<gene>
    <name evidence="11" type="ORF">K4A83_01790</name>
</gene>
<dbReference type="CDD" id="cd16913">
    <property type="entry name" value="YkuD_like"/>
    <property type="match status" value="1"/>
</dbReference>
<comment type="pathway">
    <text evidence="1 9">Cell wall biogenesis; peptidoglycan biosynthesis.</text>
</comment>
<keyword evidence="3" id="KW-0328">Glycosyltransferase</keyword>
<feature type="active site" description="Nucleophile" evidence="9">
    <location>
        <position position="170"/>
    </location>
</feature>
<evidence type="ECO:0000256" key="4">
    <source>
        <dbReference type="ARBA" id="ARBA00022679"/>
    </source>
</evidence>